<keyword evidence="1 4" id="KW-0489">Methyltransferase</keyword>
<dbReference type="InterPro" id="IPR041698">
    <property type="entry name" value="Methyltransf_25"/>
</dbReference>
<dbReference type="EC" id="2.1.1.163" evidence="4"/>
<dbReference type="STRING" id="1387353.BSF38_03663"/>
<dbReference type="GO" id="GO:0043770">
    <property type="term" value="F:demethylmenaquinone methyltransferase activity"/>
    <property type="evidence" value="ECO:0007669"/>
    <property type="project" value="UniProtKB-EC"/>
</dbReference>
<dbReference type="InterPro" id="IPR029063">
    <property type="entry name" value="SAM-dependent_MTases_sf"/>
</dbReference>
<dbReference type="Gene3D" id="3.40.50.150">
    <property type="entry name" value="Vaccinia Virus protein VP39"/>
    <property type="match status" value="1"/>
</dbReference>
<sequence>MNFNGHTPNQERSWSRHAARYNDVFLDPYATDVVNPLWQALDAVGDAGAKTAADLGCGTGPLLGPLLGRFRRVVALDFAPGMIERAREQVAEADRARVEFLQRPMDDLADRVGTIDAAVAINSLVMPDVRCIQRTLEAVRACLRPGGVFLGIAPSIDAIQYHTLLLHDQALDHGMEPADAERFAAFHAEHRYYDFAFGRFKFRGLRQKFWHGFELEHRLARAGFRSITVSKVLYPWDDNFAGGAELADCPPSWDWFFRAEP</sequence>
<proteinExistence type="predicted"/>
<dbReference type="GO" id="GO:0032259">
    <property type="term" value="P:methylation"/>
    <property type="evidence" value="ECO:0007669"/>
    <property type="project" value="UniProtKB-KW"/>
</dbReference>
<dbReference type="Pfam" id="PF13649">
    <property type="entry name" value="Methyltransf_25"/>
    <property type="match status" value="1"/>
</dbReference>
<evidence type="ECO:0000256" key="2">
    <source>
        <dbReference type="ARBA" id="ARBA00022679"/>
    </source>
</evidence>
<gene>
    <name evidence="4" type="primary">ubiE_7</name>
    <name evidence="4" type="ORF">BSF38_03663</name>
</gene>
<evidence type="ECO:0000313" key="5">
    <source>
        <dbReference type="Proteomes" id="UP000186309"/>
    </source>
</evidence>
<dbReference type="EMBL" id="CP019082">
    <property type="protein sequence ID" value="APW62131.1"/>
    <property type="molecule type" value="Genomic_DNA"/>
</dbReference>
<feature type="domain" description="Methyltransferase" evidence="3">
    <location>
        <begin position="53"/>
        <end position="147"/>
    </location>
</feature>
<dbReference type="CDD" id="cd02440">
    <property type="entry name" value="AdoMet_MTases"/>
    <property type="match status" value="1"/>
</dbReference>
<dbReference type="RefSeq" id="WP_076351095.1">
    <property type="nucleotide sequence ID" value="NZ_CP019082.1"/>
</dbReference>
<evidence type="ECO:0000313" key="4">
    <source>
        <dbReference type="EMBL" id="APW62131.1"/>
    </source>
</evidence>
<keyword evidence="2 4" id="KW-0808">Transferase</keyword>
<accession>A0A1U7CT79</accession>
<protein>
    <submittedName>
        <fullName evidence="4">Ubiquinone/menaquinone biosynthesis C-methyltransferase UbiE</fullName>
        <ecNumber evidence="4">2.1.1.163</ecNumber>
    </submittedName>
</protein>
<keyword evidence="4" id="KW-0830">Ubiquinone</keyword>
<name>A0A1U7CT79_9BACT</name>
<dbReference type="PANTHER" id="PTHR43861">
    <property type="entry name" value="TRANS-ACONITATE 2-METHYLTRANSFERASE-RELATED"/>
    <property type="match status" value="1"/>
</dbReference>
<dbReference type="OrthoDB" id="278023at2"/>
<dbReference type="SUPFAM" id="SSF53335">
    <property type="entry name" value="S-adenosyl-L-methionine-dependent methyltransferases"/>
    <property type="match status" value="1"/>
</dbReference>
<keyword evidence="5" id="KW-1185">Reference proteome</keyword>
<dbReference type="KEGG" id="pbor:BSF38_03663"/>
<dbReference type="Proteomes" id="UP000186309">
    <property type="component" value="Chromosome"/>
</dbReference>
<dbReference type="PANTHER" id="PTHR43861:SF1">
    <property type="entry name" value="TRANS-ACONITATE 2-METHYLTRANSFERASE"/>
    <property type="match status" value="1"/>
</dbReference>
<organism evidence="4 5">
    <name type="scientific">Paludisphaera borealis</name>
    <dbReference type="NCBI Taxonomy" id="1387353"/>
    <lineage>
        <taxon>Bacteria</taxon>
        <taxon>Pseudomonadati</taxon>
        <taxon>Planctomycetota</taxon>
        <taxon>Planctomycetia</taxon>
        <taxon>Isosphaerales</taxon>
        <taxon>Isosphaeraceae</taxon>
        <taxon>Paludisphaera</taxon>
    </lineage>
</organism>
<reference evidence="5" key="1">
    <citation type="submission" date="2016-12" db="EMBL/GenBank/DDBJ databases">
        <title>Comparative genomics of four Isosphaeraceae planctomycetes: a common pool of plasmids and glycoside hydrolase genes.</title>
        <authorList>
            <person name="Ivanova A."/>
        </authorList>
    </citation>
    <scope>NUCLEOTIDE SEQUENCE [LARGE SCALE GENOMIC DNA]</scope>
    <source>
        <strain evidence="5">PX4</strain>
    </source>
</reference>
<evidence type="ECO:0000259" key="3">
    <source>
        <dbReference type="Pfam" id="PF13649"/>
    </source>
</evidence>
<evidence type="ECO:0000256" key="1">
    <source>
        <dbReference type="ARBA" id="ARBA00022603"/>
    </source>
</evidence>
<dbReference type="AlphaFoldDB" id="A0A1U7CT79"/>